<sequence>VFPELNNKTVFSQKLLRWYYRHGRHDLPWQSSADP</sequence>
<protein>
    <recommendedName>
        <fullName evidence="2">A/G-specific adenine glycosylase</fullName>
    </recommendedName>
</protein>
<feature type="non-terminal residue" evidence="1">
    <location>
        <position position="35"/>
    </location>
</feature>
<dbReference type="EMBL" id="UINC01185473">
    <property type="protein sequence ID" value="SVD97190.1"/>
    <property type="molecule type" value="Genomic_DNA"/>
</dbReference>
<evidence type="ECO:0000313" key="1">
    <source>
        <dbReference type="EMBL" id="SVD97190.1"/>
    </source>
</evidence>
<name>A0A382ZPG3_9ZZZZ</name>
<organism evidence="1">
    <name type="scientific">marine metagenome</name>
    <dbReference type="NCBI Taxonomy" id="408172"/>
    <lineage>
        <taxon>unclassified sequences</taxon>
        <taxon>metagenomes</taxon>
        <taxon>ecological metagenomes</taxon>
    </lineage>
</organism>
<reference evidence="1" key="1">
    <citation type="submission" date="2018-05" db="EMBL/GenBank/DDBJ databases">
        <authorList>
            <person name="Lanie J.A."/>
            <person name="Ng W.-L."/>
            <person name="Kazmierczak K.M."/>
            <person name="Andrzejewski T.M."/>
            <person name="Davidsen T.M."/>
            <person name="Wayne K.J."/>
            <person name="Tettelin H."/>
            <person name="Glass J.I."/>
            <person name="Rusch D."/>
            <person name="Podicherti R."/>
            <person name="Tsui H.-C.T."/>
            <person name="Winkler M.E."/>
        </authorList>
    </citation>
    <scope>NUCLEOTIDE SEQUENCE</scope>
</reference>
<evidence type="ECO:0008006" key="2">
    <source>
        <dbReference type="Google" id="ProtNLM"/>
    </source>
</evidence>
<dbReference type="AlphaFoldDB" id="A0A382ZPG3"/>
<accession>A0A382ZPG3</accession>
<proteinExistence type="predicted"/>
<feature type="non-terminal residue" evidence="1">
    <location>
        <position position="1"/>
    </location>
</feature>
<gene>
    <name evidence="1" type="ORF">METZ01_LOCUS450044</name>
</gene>